<keyword evidence="6 10" id="KW-0342">GTP-binding</keyword>
<dbReference type="GO" id="GO:0003924">
    <property type="term" value="F:GTPase activity"/>
    <property type="evidence" value="ECO:0007669"/>
    <property type="project" value="InterPro"/>
</dbReference>
<comment type="caution">
    <text evidence="13">The sequence shown here is derived from an EMBL/GenBank/DDBJ whole genome shotgun (WGS) entry which is preliminary data.</text>
</comment>
<keyword evidence="9" id="KW-0449">Lipoprotein</keyword>
<keyword evidence="5 11" id="KW-0460">Magnesium</keyword>
<keyword evidence="14" id="KW-1185">Reference proteome</keyword>
<keyword evidence="4 10" id="KW-0547">Nucleotide-binding</keyword>
<evidence type="ECO:0000256" key="12">
    <source>
        <dbReference type="SAM" id="MobiDB-lite"/>
    </source>
</evidence>
<dbReference type="GO" id="GO:0010255">
    <property type="term" value="P:glucose mediated signaling pathway"/>
    <property type="evidence" value="ECO:0007669"/>
    <property type="project" value="UniProtKB-ARBA"/>
</dbReference>
<accession>A0AAD7H605</accession>
<feature type="binding site" evidence="11">
    <location>
        <position position="200"/>
    </location>
    <ligand>
        <name>Mg(2+)</name>
        <dbReference type="ChEBI" id="CHEBI:18420"/>
    </ligand>
</feature>
<evidence type="ECO:0000256" key="3">
    <source>
        <dbReference type="ARBA" id="ARBA00022723"/>
    </source>
</evidence>
<dbReference type="GO" id="GO:0031683">
    <property type="term" value="F:G-protein beta/gamma-subunit complex binding"/>
    <property type="evidence" value="ECO:0007669"/>
    <property type="project" value="InterPro"/>
</dbReference>
<evidence type="ECO:0000313" key="14">
    <source>
        <dbReference type="Proteomes" id="UP001215598"/>
    </source>
</evidence>
<dbReference type="EMBL" id="JARKIB010000356">
    <property type="protein sequence ID" value="KAJ7712852.1"/>
    <property type="molecule type" value="Genomic_DNA"/>
</dbReference>
<dbReference type="SUPFAM" id="SSF52540">
    <property type="entry name" value="P-loop containing nucleoside triphosphate hydrolases"/>
    <property type="match status" value="1"/>
</dbReference>
<protein>
    <submittedName>
        <fullName evidence="13">G-protein alpha subunit</fullName>
    </submittedName>
</protein>
<comment type="subunit">
    <text evidence="1">G proteins are composed of 3 units; alpha, beta and gamma. The alpha chain contains the guanine nucleotide binding site.</text>
</comment>
<dbReference type="GO" id="GO:0046872">
    <property type="term" value="F:metal ion binding"/>
    <property type="evidence" value="ECO:0007669"/>
    <property type="project" value="UniProtKB-KW"/>
</dbReference>
<evidence type="ECO:0000313" key="13">
    <source>
        <dbReference type="EMBL" id="KAJ7712852.1"/>
    </source>
</evidence>
<feature type="binding site" evidence="10">
    <location>
        <begin position="194"/>
        <end position="200"/>
    </location>
    <ligand>
        <name>GTP</name>
        <dbReference type="ChEBI" id="CHEBI:37565"/>
    </ligand>
</feature>
<dbReference type="CDD" id="cd00066">
    <property type="entry name" value="G-alpha"/>
    <property type="match status" value="1"/>
</dbReference>
<dbReference type="SUPFAM" id="SSF47895">
    <property type="entry name" value="Transducin (alpha subunit), insertion domain"/>
    <property type="match status" value="1"/>
</dbReference>
<dbReference type="SMART" id="SM00275">
    <property type="entry name" value="G_alpha"/>
    <property type="match status" value="1"/>
</dbReference>
<dbReference type="PANTHER" id="PTHR10218">
    <property type="entry name" value="GTP-BINDING PROTEIN ALPHA SUBUNIT"/>
    <property type="match status" value="1"/>
</dbReference>
<dbReference type="GO" id="GO:0005834">
    <property type="term" value="C:heterotrimeric G-protein complex"/>
    <property type="evidence" value="ECO:0007669"/>
    <property type="project" value="InterPro"/>
</dbReference>
<dbReference type="InterPro" id="IPR001019">
    <property type="entry name" value="Gprotein_alpha_su"/>
</dbReference>
<evidence type="ECO:0000256" key="9">
    <source>
        <dbReference type="ARBA" id="ARBA00023288"/>
    </source>
</evidence>
<keyword evidence="7" id="KW-0564">Palmitate</keyword>
<keyword evidence="2" id="KW-0519">Myristate</keyword>
<dbReference type="GO" id="GO:0005525">
    <property type="term" value="F:GTP binding"/>
    <property type="evidence" value="ECO:0007669"/>
    <property type="project" value="UniProtKB-KW"/>
</dbReference>
<reference evidence="13" key="1">
    <citation type="submission" date="2023-03" db="EMBL/GenBank/DDBJ databases">
        <title>Massive genome expansion in bonnet fungi (Mycena s.s.) driven by repeated elements and novel gene families across ecological guilds.</title>
        <authorList>
            <consortium name="Lawrence Berkeley National Laboratory"/>
            <person name="Harder C.B."/>
            <person name="Miyauchi S."/>
            <person name="Viragh M."/>
            <person name="Kuo A."/>
            <person name="Thoen E."/>
            <person name="Andreopoulos B."/>
            <person name="Lu D."/>
            <person name="Skrede I."/>
            <person name="Drula E."/>
            <person name="Henrissat B."/>
            <person name="Morin E."/>
            <person name="Kohler A."/>
            <person name="Barry K."/>
            <person name="LaButti K."/>
            <person name="Morin E."/>
            <person name="Salamov A."/>
            <person name="Lipzen A."/>
            <person name="Mereny Z."/>
            <person name="Hegedus B."/>
            <person name="Baldrian P."/>
            <person name="Stursova M."/>
            <person name="Weitz H."/>
            <person name="Taylor A."/>
            <person name="Grigoriev I.V."/>
            <person name="Nagy L.G."/>
            <person name="Martin F."/>
            <person name="Kauserud H."/>
        </authorList>
    </citation>
    <scope>NUCLEOTIDE SEQUENCE</scope>
    <source>
        <strain evidence="13">CBHHK182m</strain>
    </source>
</reference>
<dbReference type="Proteomes" id="UP001215598">
    <property type="component" value="Unassembled WGS sequence"/>
</dbReference>
<dbReference type="GO" id="GO:0001664">
    <property type="term" value="F:G protein-coupled receptor binding"/>
    <property type="evidence" value="ECO:0007669"/>
    <property type="project" value="InterPro"/>
</dbReference>
<name>A0AAD7H605_9AGAR</name>
<feature type="binding site" evidence="10">
    <location>
        <begin position="164"/>
        <end position="165"/>
    </location>
    <ligand>
        <name>GTP</name>
        <dbReference type="ChEBI" id="CHEBI:37565"/>
    </ligand>
</feature>
<dbReference type="FunFam" id="3.40.50.300:FF:000181">
    <property type="entry name" value="Guanine nucleotide-binding protein subunit alpha"/>
    <property type="match status" value="1"/>
</dbReference>
<keyword evidence="8" id="KW-0807">Transducer</keyword>
<dbReference type="InterPro" id="IPR002975">
    <property type="entry name" value="Fungi_Gprotein_alpha"/>
</dbReference>
<evidence type="ECO:0000256" key="4">
    <source>
        <dbReference type="ARBA" id="ARBA00022741"/>
    </source>
</evidence>
<evidence type="ECO:0000256" key="1">
    <source>
        <dbReference type="ARBA" id="ARBA00011356"/>
    </source>
</evidence>
<dbReference type="Pfam" id="PF00503">
    <property type="entry name" value="G-alpha"/>
    <property type="match status" value="1"/>
</dbReference>
<dbReference type="PROSITE" id="PS51882">
    <property type="entry name" value="G_ALPHA"/>
    <property type="match status" value="1"/>
</dbReference>
<proteinExistence type="predicted"/>
<dbReference type="Gene3D" id="3.40.50.300">
    <property type="entry name" value="P-loop containing nucleotide triphosphate hydrolases"/>
    <property type="match status" value="1"/>
</dbReference>
<evidence type="ECO:0000256" key="2">
    <source>
        <dbReference type="ARBA" id="ARBA00022707"/>
    </source>
</evidence>
<gene>
    <name evidence="13" type="ORF">B0H16DRAFT_1667406</name>
</gene>
<dbReference type="AlphaFoldDB" id="A0AAD7H605"/>
<evidence type="ECO:0000256" key="8">
    <source>
        <dbReference type="ARBA" id="ARBA00023224"/>
    </source>
</evidence>
<evidence type="ECO:0000256" key="11">
    <source>
        <dbReference type="PIRSR" id="PIRSR601019-2"/>
    </source>
</evidence>
<evidence type="ECO:0000256" key="10">
    <source>
        <dbReference type="PIRSR" id="PIRSR601019-1"/>
    </source>
</evidence>
<organism evidence="13 14">
    <name type="scientific">Mycena metata</name>
    <dbReference type="NCBI Taxonomy" id="1033252"/>
    <lineage>
        <taxon>Eukaryota</taxon>
        <taxon>Fungi</taxon>
        <taxon>Dikarya</taxon>
        <taxon>Basidiomycota</taxon>
        <taxon>Agaricomycotina</taxon>
        <taxon>Agaricomycetes</taxon>
        <taxon>Agaricomycetidae</taxon>
        <taxon>Agaricales</taxon>
        <taxon>Marasmiineae</taxon>
        <taxon>Mycenaceae</taxon>
        <taxon>Mycena</taxon>
    </lineage>
</organism>
<dbReference type="PRINTS" id="PR00318">
    <property type="entry name" value="GPROTEINA"/>
</dbReference>
<evidence type="ECO:0000256" key="6">
    <source>
        <dbReference type="ARBA" id="ARBA00023134"/>
    </source>
</evidence>
<sequence length="392" mass="45184">MGRLTEKEGRAEKARSDAIDRNIREDSKRFRKEHKILVLGPSDSGKSTIVKQMQIVHQAGYNERERAEYRTTIYKNVLDCVETLARVVGRVGVESLPEKVWEHAEVLLMTLSAPSGDDAESNAEMETESVESWITAIDSVDVGADPAPFTDAERTVEMDRESVDSGSWITASDFLSSIHRIADPAYVPNEEDILHARTQTRAIMETRFLMGDLAIRLFDVGGLRSERKKWIHCFESVTSIIFCAALSDYDQMLKEDRRVNRMRESLYLFESVINSRWFLRTSVILFFTKIDLFKEKLPRIPLERYFPEYSGGNDLQKAVKYLLWKFMQENRARLPVYPHVTKATNTTHFRLVYAVVKETIQRNALNNVGLVKVYATVKEKIQRNTLKYTKIL</sequence>
<keyword evidence="3 11" id="KW-0479">Metal-binding</keyword>
<dbReference type="PRINTS" id="PR01241">
    <property type="entry name" value="GPROTEINAFNG"/>
</dbReference>
<dbReference type="InterPro" id="IPR011025">
    <property type="entry name" value="GproteinA_insert"/>
</dbReference>
<feature type="binding site" evidence="11">
    <location>
        <position position="47"/>
    </location>
    <ligand>
        <name>Mg(2+)</name>
        <dbReference type="ChEBI" id="CHEBI:18420"/>
    </ligand>
</feature>
<evidence type="ECO:0000256" key="7">
    <source>
        <dbReference type="ARBA" id="ARBA00023139"/>
    </source>
</evidence>
<evidence type="ECO:0000256" key="5">
    <source>
        <dbReference type="ARBA" id="ARBA00022842"/>
    </source>
</evidence>
<feature type="region of interest" description="Disordered" evidence="12">
    <location>
        <begin position="1"/>
        <end position="26"/>
    </location>
</feature>
<feature type="binding site" evidence="10">
    <location>
        <position position="343"/>
    </location>
    <ligand>
        <name>GTP</name>
        <dbReference type="ChEBI" id="CHEBI:37565"/>
    </ligand>
</feature>
<dbReference type="GO" id="GO:0007189">
    <property type="term" value="P:adenylate cyclase-activating G protein-coupled receptor signaling pathway"/>
    <property type="evidence" value="ECO:0007669"/>
    <property type="project" value="TreeGrafter"/>
</dbReference>
<dbReference type="GO" id="GO:0005737">
    <property type="term" value="C:cytoplasm"/>
    <property type="evidence" value="ECO:0007669"/>
    <property type="project" value="TreeGrafter"/>
</dbReference>
<dbReference type="Gene3D" id="1.10.400.10">
    <property type="entry name" value="GI Alpha 1, domain 2-like"/>
    <property type="match status" value="1"/>
</dbReference>
<dbReference type="InterPro" id="IPR027417">
    <property type="entry name" value="P-loop_NTPase"/>
</dbReference>
<dbReference type="PANTHER" id="PTHR10218:SF369">
    <property type="entry name" value="GUANINE NUCLEOTIDE-BINDING PROTEIN ALPHA-2 SUBUNIT"/>
    <property type="match status" value="1"/>
</dbReference>